<comment type="caution">
    <text evidence="9">The sequence shown here is derived from an EMBL/GenBank/DDBJ whole genome shotgun (WGS) entry which is preliminary data.</text>
</comment>
<feature type="transmembrane region" description="Helical" evidence="7">
    <location>
        <begin position="75"/>
        <end position="97"/>
    </location>
</feature>
<sequence length="388" mass="41005">MTNKNTFAAGIGVLTISMMLTSSQAINGVIPQMRAALHITQAQSELLSTAPSITVILFILLSSYLAKQIGMKKTILAGMLLAGVGGILPIFSAQFATVLASRMILGAGLGLYNALAVSYISALFTGNTRATLLGVRNSMELIGQTVLIFAAGLLLNISWTFSFAVYALAFPIALLFYAKVPETQSTPTPTTPKVKEKIPAAVYALVLFAIIMVMISNAISVRFASIAAQIGGNQLNPSNYLALMPVLGIIAGLTFGGVYKHLKQTTMHIAMTCFIIANVLIAISGHSLPVLLAGLFLSSIPCAWCFPMIFNQLDRLTTKNTVNLATGLIFVGCNIGNFLAPLAMQVTQSLTGSTSLTGPFYVFAGILVVLLLLNIEVSRGKLPLLKAA</sequence>
<dbReference type="SUPFAM" id="SSF103473">
    <property type="entry name" value="MFS general substrate transporter"/>
    <property type="match status" value="1"/>
</dbReference>
<evidence type="ECO:0000256" key="2">
    <source>
        <dbReference type="ARBA" id="ARBA00022448"/>
    </source>
</evidence>
<feature type="transmembrane region" description="Helical" evidence="7">
    <location>
        <begin position="322"/>
        <end position="340"/>
    </location>
</feature>
<accession>X0QQU5</accession>
<keyword evidence="3" id="KW-1003">Cell membrane</keyword>
<evidence type="ECO:0000256" key="3">
    <source>
        <dbReference type="ARBA" id="ARBA00022475"/>
    </source>
</evidence>
<dbReference type="EMBL" id="AZGA01000041">
    <property type="protein sequence ID" value="KRM33892.1"/>
    <property type="molecule type" value="Genomic_DNA"/>
</dbReference>
<dbReference type="RefSeq" id="WP_035454521.1">
    <property type="nucleotide sequence ID" value="NZ_AZGA01000041.1"/>
</dbReference>
<evidence type="ECO:0000313" key="10">
    <source>
        <dbReference type="Proteomes" id="UP000051236"/>
    </source>
</evidence>
<organism evidence="9 10">
    <name type="scientific">Agrilactobacillus composti DSM 18527 = JCM 14202</name>
    <dbReference type="NCBI Taxonomy" id="1423734"/>
    <lineage>
        <taxon>Bacteria</taxon>
        <taxon>Bacillati</taxon>
        <taxon>Bacillota</taxon>
        <taxon>Bacilli</taxon>
        <taxon>Lactobacillales</taxon>
        <taxon>Lactobacillaceae</taxon>
        <taxon>Agrilactobacillus</taxon>
    </lineage>
</organism>
<dbReference type="Pfam" id="PF07690">
    <property type="entry name" value="MFS_1"/>
    <property type="match status" value="1"/>
</dbReference>
<name>X0QQU5_9LACO</name>
<dbReference type="InterPro" id="IPR036259">
    <property type="entry name" value="MFS_trans_sf"/>
</dbReference>
<dbReference type="PATRIC" id="fig|1423734.3.peg.2354"/>
<keyword evidence="2" id="KW-0813">Transport</keyword>
<feature type="transmembrane region" description="Helical" evidence="7">
    <location>
        <begin position="138"/>
        <end position="157"/>
    </location>
</feature>
<dbReference type="AlphaFoldDB" id="X0QQU5"/>
<dbReference type="PROSITE" id="PS50850">
    <property type="entry name" value="MFS"/>
    <property type="match status" value="1"/>
</dbReference>
<feature type="transmembrane region" description="Helical" evidence="7">
    <location>
        <begin position="163"/>
        <end position="180"/>
    </location>
</feature>
<evidence type="ECO:0000256" key="5">
    <source>
        <dbReference type="ARBA" id="ARBA00022989"/>
    </source>
</evidence>
<evidence type="ECO:0000256" key="1">
    <source>
        <dbReference type="ARBA" id="ARBA00004651"/>
    </source>
</evidence>
<evidence type="ECO:0000256" key="6">
    <source>
        <dbReference type="ARBA" id="ARBA00023136"/>
    </source>
</evidence>
<dbReference type="STRING" id="1423734.FC83_GL002322"/>
<feature type="transmembrane region" description="Helical" evidence="7">
    <location>
        <begin position="240"/>
        <end position="259"/>
    </location>
</feature>
<dbReference type="InterPro" id="IPR050189">
    <property type="entry name" value="MFS_Efflux_Transporters"/>
</dbReference>
<evidence type="ECO:0000256" key="7">
    <source>
        <dbReference type="SAM" id="Phobius"/>
    </source>
</evidence>
<keyword evidence="10" id="KW-1185">Reference proteome</keyword>
<feature type="transmembrane region" description="Helical" evidence="7">
    <location>
        <begin position="290"/>
        <end position="310"/>
    </location>
</feature>
<dbReference type="InterPro" id="IPR020846">
    <property type="entry name" value="MFS_dom"/>
</dbReference>
<proteinExistence type="predicted"/>
<dbReference type="eggNOG" id="COG2814">
    <property type="taxonomic scope" value="Bacteria"/>
</dbReference>
<keyword evidence="4 7" id="KW-0812">Transmembrane</keyword>
<keyword evidence="6 7" id="KW-0472">Membrane</keyword>
<dbReference type="PANTHER" id="PTHR43124">
    <property type="entry name" value="PURINE EFFLUX PUMP PBUE"/>
    <property type="match status" value="1"/>
</dbReference>
<evidence type="ECO:0000313" key="9">
    <source>
        <dbReference type="EMBL" id="KRM33892.1"/>
    </source>
</evidence>
<feature type="transmembrane region" description="Helical" evidence="7">
    <location>
        <begin position="49"/>
        <end position="66"/>
    </location>
</feature>
<dbReference type="GO" id="GO:0022857">
    <property type="term" value="F:transmembrane transporter activity"/>
    <property type="evidence" value="ECO:0007669"/>
    <property type="project" value="InterPro"/>
</dbReference>
<dbReference type="Proteomes" id="UP000051236">
    <property type="component" value="Unassembled WGS sequence"/>
</dbReference>
<dbReference type="InterPro" id="IPR011701">
    <property type="entry name" value="MFS"/>
</dbReference>
<evidence type="ECO:0000259" key="8">
    <source>
        <dbReference type="PROSITE" id="PS50850"/>
    </source>
</evidence>
<comment type="subcellular location">
    <subcellularLocation>
        <location evidence="1">Cell membrane</location>
        <topology evidence="1">Multi-pass membrane protein</topology>
    </subcellularLocation>
</comment>
<gene>
    <name evidence="9" type="ORF">FC83_GL002322</name>
</gene>
<dbReference type="PANTHER" id="PTHR43124:SF3">
    <property type="entry name" value="CHLORAMPHENICOL EFFLUX PUMP RV0191"/>
    <property type="match status" value="1"/>
</dbReference>
<feature type="transmembrane region" description="Helical" evidence="7">
    <location>
        <begin position="360"/>
        <end position="377"/>
    </location>
</feature>
<dbReference type="OrthoDB" id="1650550at2"/>
<keyword evidence="5 7" id="KW-1133">Transmembrane helix</keyword>
<feature type="transmembrane region" description="Helical" evidence="7">
    <location>
        <begin position="103"/>
        <end position="126"/>
    </location>
</feature>
<feature type="domain" description="Major facilitator superfamily (MFS) profile" evidence="8">
    <location>
        <begin position="1"/>
        <end position="382"/>
    </location>
</feature>
<evidence type="ECO:0000256" key="4">
    <source>
        <dbReference type="ARBA" id="ARBA00022692"/>
    </source>
</evidence>
<feature type="transmembrane region" description="Helical" evidence="7">
    <location>
        <begin position="266"/>
        <end position="284"/>
    </location>
</feature>
<protein>
    <submittedName>
        <fullName evidence="9">Transporter, major facilitator family protein</fullName>
    </submittedName>
</protein>
<reference evidence="9 10" key="1">
    <citation type="journal article" date="2015" name="Genome Announc.">
        <title>Expanding the biotechnology potential of lactobacilli through comparative genomics of 213 strains and associated genera.</title>
        <authorList>
            <person name="Sun Z."/>
            <person name="Harris H.M."/>
            <person name="McCann A."/>
            <person name="Guo C."/>
            <person name="Argimon S."/>
            <person name="Zhang W."/>
            <person name="Yang X."/>
            <person name="Jeffery I.B."/>
            <person name="Cooney J.C."/>
            <person name="Kagawa T.F."/>
            <person name="Liu W."/>
            <person name="Song Y."/>
            <person name="Salvetti E."/>
            <person name="Wrobel A."/>
            <person name="Rasinkangas P."/>
            <person name="Parkhill J."/>
            <person name="Rea M.C."/>
            <person name="O'Sullivan O."/>
            <person name="Ritari J."/>
            <person name="Douillard F.P."/>
            <person name="Paul Ross R."/>
            <person name="Yang R."/>
            <person name="Briner A.E."/>
            <person name="Felis G.E."/>
            <person name="de Vos W.M."/>
            <person name="Barrangou R."/>
            <person name="Klaenhammer T.R."/>
            <person name="Caufield P.W."/>
            <person name="Cui Y."/>
            <person name="Zhang H."/>
            <person name="O'Toole P.W."/>
        </authorList>
    </citation>
    <scope>NUCLEOTIDE SEQUENCE [LARGE SCALE GENOMIC DNA]</scope>
    <source>
        <strain evidence="9 10">DSM 18527</strain>
    </source>
</reference>
<feature type="transmembrane region" description="Helical" evidence="7">
    <location>
        <begin position="200"/>
        <end position="220"/>
    </location>
</feature>
<dbReference type="Gene3D" id="1.20.1250.20">
    <property type="entry name" value="MFS general substrate transporter like domains"/>
    <property type="match status" value="1"/>
</dbReference>
<dbReference type="GO" id="GO:0005886">
    <property type="term" value="C:plasma membrane"/>
    <property type="evidence" value="ECO:0007669"/>
    <property type="project" value="UniProtKB-SubCell"/>
</dbReference>